<keyword evidence="2" id="KW-0472">Membrane</keyword>
<keyword evidence="2" id="KW-0812">Transmembrane</keyword>
<sequence length="182" mass="20388">MAYENRNAAYDLSLFDDSTDYVSGTAVPERKEEVHKKQERKRRKNNVVSLPKEELQKNRRRKHNKFKLALGTAGGAVAAVVIGIIIVGQVRLTELNQEVITAKETLANAQSVYTQTQMKLESKLSTSDIEKYAEDTLGMTKATNTQKEFVTLSGGDKAEVSATQESDNIFAQFWNSVQNLWS</sequence>
<comment type="caution">
    <text evidence="3">The sequence shown here is derived from an EMBL/GenBank/DDBJ whole genome shotgun (WGS) entry which is preliminary data.</text>
</comment>
<name>A0A2N0UWU4_9FIRM</name>
<evidence type="ECO:0008006" key="5">
    <source>
        <dbReference type="Google" id="ProtNLM"/>
    </source>
</evidence>
<protein>
    <recommendedName>
        <fullName evidence="5">Cell division protein FtsL</fullName>
    </recommendedName>
</protein>
<proteinExistence type="predicted"/>
<evidence type="ECO:0000313" key="4">
    <source>
        <dbReference type="Proteomes" id="UP000233425"/>
    </source>
</evidence>
<dbReference type="RefSeq" id="WP_101028852.1">
    <property type="nucleotide sequence ID" value="NZ_CABMMZ010000039.1"/>
</dbReference>
<organism evidence="3 4">
    <name type="scientific">Ruminococcus bromii</name>
    <dbReference type="NCBI Taxonomy" id="40518"/>
    <lineage>
        <taxon>Bacteria</taxon>
        <taxon>Bacillati</taxon>
        <taxon>Bacillota</taxon>
        <taxon>Clostridia</taxon>
        <taxon>Eubacteriales</taxon>
        <taxon>Oscillospiraceae</taxon>
        <taxon>Ruminococcus</taxon>
    </lineage>
</organism>
<reference evidence="3" key="1">
    <citation type="journal article" date="2018" name="Environ. Microbiol.">
        <title>Sporulation capability and amylosome conservation among diverse human colonic and rumen isolates of the keystone starch-degrader Ruminococcus bromii.</title>
        <authorList>
            <person name="Mukhopadhya I."/>
            <person name="Morais S."/>
            <person name="Laverde-Gomez J."/>
            <person name="Sheridan P.O."/>
            <person name="Walker A.W."/>
            <person name="Kelly W."/>
            <person name="Klieve A.V."/>
            <person name="Ouwerkerk D."/>
            <person name="Duncan S.H."/>
            <person name="Louis P."/>
            <person name="Koropatkin N."/>
            <person name="Cockburn D."/>
            <person name="Kibler R."/>
            <person name="Cooper P.J."/>
            <person name="Sandoval C."/>
            <person name="Crost E."/>
            <person name="Juge N."/>
            <person name="Bayer E.A."/>
            <person name="Flint H.J."/>
        </authorList>
    </citation>
    <scope>NUCLEOTIDE SEQUENCE [LARGE SCALE GENOMIC DNA]</scope>
    <source>
        <strain evidence="3">ATCC 27255</strain>
    </source>
</reference>
<dbReference type="EMBL" id="NNSR01000039">
    <property type="protein sequence ID" value="PKD31408.1"/>
    <property type="molecule type" value="Genomic_DNA"/>
</dbReference>
<feature type="region of interest" description="Disordered" evidence="1">
    <location>
        <begin position="26"/>
        <end position="47"/>
    </location>
</feature>
<evidence type="ECO:0000256" key="1">
    <source>
        <dbReference type="SAM" id="MobiDB-lite"/>
    </source>
</evidence>
<evidence type="ECO:0000313" key="3">
    <source>
        <dbReference type="EMBL" id="PKD31408.1"/>
    </source>
</evidence>
<keyword evidence="2" id="KW-1133">Transmembrane helix</keyword>
<dbReference type="AlphaFoldDB" id="A0A2N0UWU4"/>
<evidence type="ECO:0000256" key="2">
    <source>
        <dbReference type="SAM" id="Phobius"/>
    </source>
</evidence>
<accession>A0A2N0UWU4</accession>
<feature type="transmembrane region" description="Helical" evidence="2">
    <location>
        <begin position="68"/>
        <end position="88"/>
    </location>
</feature>
<keyword evidence="4" id="KW-1185">Reference proteome</keyword>
<gene>
    <name evidence="3" type="ORF">RBATCC27255_00788</name>
</gene>
<dbReference type="GeneID" id="93768358"/>
<dbReference type="Proteomes" id="UP000233425">
    <property type="component" value="Unassembled WGS sequence"/>
</dbReference>